<protein>
    <submittedName>
        <fullName evidence="4">Restriction endonuclease subunit S</fullName>
    </submittedName>
</protein>
<evidence type="ECO:0000313" key="5">
    <source>
        <dbReference type="Proteomes" id="UP000236003"/>
    </source>
</evidence>
<reference evidence="4 5" key="1">
    <citation type="submission" date="2018-01" db="EMBL/GenBank/DDBJ databases">
        <title>Denitrification phenotypes of diverse strains of Pseudomonas stutzeri.</title>
        <authorList>
            <person name="Milligan D.A."/>
            <person name="Bergaust L."/>
            <person name="Bakken L.R."/>
            <person name="Frostegard A."/>
        </authorList>
    </citation>
    <scope>NUCLEOTIDE SEQUENCE [LARGE SCALE GENOMIC DNA]</scope>
    <source>
        <strain evidence="4 5">CCUG 44592</strain>
    </source>
</reference>
<dbReference type="SUPFAM" id="SSF116734">
    <property type="entry name" value="DNA methylase specificity domain"/>
    <property type="match status" value="2"/>
</dbReference>
<dbReference type="Gene3D" id="3.90.220.20">
    <property type="entry name" value="DNA methylase specificity domains"/>
    <property type="match status" value="2"/>
</dbReference>
<keyword evidence="3" id="KW-0175">Coiled coil</keyword>
<proteinExistence type="predicted"/>
<evidence type="ECO:0000256" key="1">
    <source>
        <dbReference type="ARBA" id="ARBA00022747"/>
    </source>
</evidence>
<dbReference type="InterPro" id="IPR051212">
    <property type="entry name" value="Type-I_RE_S_subunit"/>
</dbReference>
<accession>A0A2N8RFZ6</accession>
<evidence type="ECO:0000256" key="3">
    <source>
        <dbReference type="SAM" id="Coils"/>
    </source>
</evidence>
<dbReference type="AlphaFoldDB" id="A0A2N8RFZ6"/>
<feature type="coiled-coil region" evidence="3">
    <location>
        <begin position="170"/>
        <end position="197"/>
    </location>
</feature>
<evidence type="ECO:0000256" key="2">
    <source>
        <dbReference type="ARBA" id="ARBA00023125"/>
    </source>
</evidence>
<name>A0A2N8RFZ6_STUST</name>
<dbReference type="EMBL" id="POUM01000006">
    <property type="protein sequence ID" value="PNF60010.1"/>
    <property type="molecule type" value="Genomic_DNA"/>
</dbReference>
<evidence type="ECO:0000313" key="4">
    <source>
        <dbReference type="EMBL" id="PNF60010.1"/>
    </source>
</evidence>
<dbReference type="Proteomes" id="UP000236003">
    <property type="component" value="Unassembled WGS sequence"/>
</dbReference>
<organism evidence="4 5">
    <name type="scientific">Stutzerimonas stutzeri</name>
    <name type="common">Pseudomonas stutzeri</name>
    <dbReference type="NCBI Taxonomy" id="316"/>
    <lineage>
        <taxon>Bacteria</taxon>
        <taxon>Pseudomonadati</taxon>
        <taxon>Pseudomonadota</taxon>
        <taxon>Gammaproteobacteria</taxon>
        <taxon>Pseudomonadales</taxon>
        <taxon>Pseudomonadaceae</taxon>
        <taxon>Stutzerimonas</taxon>
    </lineage>
</organism>
<dbReference type="InterPro" id="IPR044946">
    <property type="entry name" value="Restrct_endonuc_typeI_TRD_sf"/>
</dbReference>
<dbReference type="PANTHER" id="PTHR43140">
    <property type="entry name" value="TYPE-1 RESTRICTION ENZYME ECOKI SPECIFICITY PROTEIN"/>
    <property type="match status" value="1"/>
</dbReference>
<keyword evidence="2" id="KW-0238">DNA-binding</keyword>
<dbReference type="GO" id="GO:0004519">
    <property type="term" value="F:endonuclease activity"/>
    <property type="evidence" value="ECO:0007669"/>
    <property type="project" value="UniProtKB-KW"/>
</dbReference>
<sequence length="431" mass="48518">MRYGNYKSSGEGWLGEVPSHWHVVRLKTLFREKKHRSNMALPCGSISFGEVVQKNDEMIPESTKKSYQEVLSGEFLVNPLNLNYDLVSLRIALSEIDVVVSAGYIVLQSAAPIDSGYFKYLLHCYDVSYMKLLGSGVRQTISFGHISSSLLLCPPLKEQSAIYKFLDIKSAQVDQAVRIKERQIERLKERKQILIQQAVTRGLDPHAPMRDSGVEWIGEIPAHWETVRLKYLFKEINERTKTGEETLLSLRMELGLVPHDDVSDKAISNDSLVDYKLVRPGQMVMNRMRAAIGIFGVSSRFGLVSPDYAVFDIKERANSSFFLRLFKLPLLGTQFRLGSKGLGTGSSGFMRLYTENFGDIKVAVPPLGEQLEILKFIDSTSERLDNACTVFEQQITKLKEYKSTLINSAVTGKIKVPGVVEPAEIQEREIA</sequence>
<gene>
    <name evidence="4" type="ORF">CXK99_09250</name>
</gene>
<keyword evidence="4" id="KW-0540">Nuclease</keyword>
<comment type="caution">
    <text evidence="4">The sequence shown here is derived from an EMBL/GenBank/DDBJ whole genome shotgun (WGS) entry which is preliminary data.</text>
</comment>
<dbReference type="GO" id="GO:0003677">
    <property type="term" value="F:DNA binding"/>
    <property type="evidence" value="ECO:0007669"/>
    <property type="project" value="UniProtKB-KW"/>
</dbReference>
<keyword evidence="1" id="KW-0680">Restriction system</keyword>
<dbReference type="GO" id="GO:0009307">
    <property type="term" value="P:DNA restriction-modification system"/>
    <property type="evidence" value="ECO:0007669"/>
    <property type="project" value="UniProtKB-KW"/>
</dbReference>
<keyword evidence="4" id="KW-0255">Endonuclease</keyword>
<dbReference type="Gene3D" id="1.10.287.1120">
    <property type="entry name" value="Bipartite methylase S protein"/>
    <property type="match status" value="1"/>
</dbReference>
<dbReference type="PANTHER" id="PTHR43140:SF1">
    <property type="entry name" value="TYPE I RESTRICTION ENZYME ECOKI SPECIFICITY SUBUNIT"/>
    <property type="match status" value="1"/>
</dbReference>
<keyword evidence="4" id="KW-0378">Hydrolase</keyword>